<protein>
    <recommendedName>
        <fullName evidence="10">Cytochrome P450</fullName>
    </recommendedName>
</protein>
<evidence type="ECO:0000256" key="5">
    <source>
        <dbReference type="PIRSR" id="PIRSR602401-1"/>
    </source>
</evidence>
<dbReference type="AlphaFoldDB" id="A0A9W9CVN8"/>
<accession>A0A9W9CVN8</accession>
<organism evidence="8 9">
    <name type="scientific">Gnomoniopsis smithogilvyi</name>
    <dbReference type="NCBI Taxonomy" id="1191159"/>
    <lineage>
        <taxon>Eukaryota</taxon>
        <taxon>Fungi</taxon>
        <taxon>Dikarya</taxon>
        <taxon>Ascomycota</taxon>
        <taxon>Pezizomycotina</taxon>
        <taxon>Sordariomycetes</taxon>
        <taxon>Sordariomycetidae</taxon>
        <taxon>Diaporthales</taxon>
        <taxon>Gnomoniaceae</taxon>
        <taxon>Gnomoniopsis</taxon>
    </lineage>
</organism>
<evidence type="ECO:0008006" key="10">
    <source>
        <dbReference type="Google" id="ProtNLM"/>
    </source>
</evidence>
<dbReference type="Gene3D" id="1.10.630.10">
    <property type="entry name" value="Cytochrome P450"/>
    <property type="match status" value="1"/>
</dbReference>
<keyword evidence="7" id="KW-1133">Transmembrane helix</keyword>
<keyword evidence="6" id="KW-0560">Oxidoreductase</keyword>
<dbReference type="FunFam" id="1.10.630.10:FF:000050">
    <property type="entry name" value="Cytochrome P450 monooxygenase"/>
    <property type="match status" value="1"/>
</dbReference>
<evidence type="ECO:0000256" key="7">
    <source>
        <dbReference type="SAM" id="Phobius"/>
    </source>
</evidence>
<proteinExistence type="inferred from homology"/>
<keyword evidence="4 5" id="KW-0408">Iron</keyword>
<evidence type="ECO:0000256" key="6">
    <source>
        <dbReference type="RuleBase" id="RU000461"/>
    </source>
</evidence>
<feature type="binding site" description="axial binding residue" evidence="5">
    <location>
        <position position="445"/>
    </location>
    <ligand>
        <name>heme</name>
        <dbReference type="ChEBI" id="CHEBI:30413"/>
    </ligand>
    <ligandPart>
        <name>Fe</name>
        <dbReference type="ChEBI" id="CHEBI:18248"/>
    </ligandPart>
</feature>
<dbReference type="InterPro" id="IPR050121">
    <property type="entry name" value="Cytochrome_P450_monoxygenase"/>
</dbReference>
<comment type="caution">
    <text evidence="8">The sequence shown here is derived from an EMBL/GenBank/DDBJ whole genome shotgun (WGS) entry which is preliminary data.</text>
</comment>
<dbReference type="InterPro" id="IPR002401">
    <property type="entry name" value="Cyt_P450_E_grp-I"/>
</dbReference>
<dbReference type="PANTHER" id="PTHR24305">
    <property type="entry name" value="CYTOCHROME P450"/>
    <property type="match status" value="1"/>
</dbReference>
<dbReference type="GO" id="GO:0020037">
    <property type="term" value="F:heme binding"/>
    <property type="evidence" value="ECO:0007669"/>
    <property type="project" value="InterPro"/>
</dbReference>
<dbReference type="PROSITE" id="PS00086">
    <property type="entry name" value="CYTOCHROME_P450"/>
    <property type="match status" value="1"/>
</dbReference>
<dbReference type="PANTHER" id="PTHR24305:SF190">
    <property type="entry name" value="P450, PUTATIVE (EUROFUNG)-RELATED"/>
    <property type="match status" value="1"/>
</dbReference>
<name>A0A9W9CVN8_9PEZI</name>
<evidence type="ECO:0000256" key="3">
    <source>
        <dbReference type="ARBA" id="ARBA00022723"/>
    </source>
</evidence>
<dbReference type="GO" id="GO:0016705">
    <property type="term" value="F:oxidoreductase activity, acting on paired donors, with incorporation or reduction of molecular oxygen"/>
    <property type="evidence" value="ECO:0007669"/>
    <property type="project" value="InterPro"/>
</dbReference>
<dbReference type="PRINTS" id="PR00463">
    <property type="entry name" value="EP450I"/>
</dbReference>
<sequence length="503" mass="56684">MLLNSVSPTTWLVIPAVGALVYFFIPFLISKNPRAPGPFLARFTNLWQAFKYHEGHFEKINVDLHRKHGNIIRLGPSYYSLNDVEATKTIYGLGTKFMKGQWYESSAVPDPEIMEVNMFPMRDIKKHADARRRYASLYAMSSLVGYEPYINNCIAIFSDKLRDHAKERKRLDLSAWFQLYAFDVIGEITFSKRFGFLETGKDIGGIMHSIGAALDIMHVAGLFKLLILIQPYLGNFSKDNTFSKFVSDQLEAAKKRQGSLDAEDRTAPDFLSKLLSMPEQAKKKDSDSVISTMALQNVFAGSDTTSISLTGVYFQIVTRPEVLAKLRAEVDAAYAAGELSDPPTYAESLKLPYLQAVIKEGLRLHPATGLPLWRQVPEGGATLCGTYFPAGTNVGVNSWVMHHNPSVYGDDADEFRAERWIDSPKDKLRTMNDMFMTFGLGSRTCIGKNISLLEISKLIPHMVRRFDINLDNAEAKCGRLPSRTAWFVKQKDFHVTIKERSDF</sequence>
<keyword evidence="6" id="KW-0503">Monooxygenase</keyword>
<reference evidence="8" key="1">
    <citation type="submission" date="2022-10" db="EMBL/GenBank/DDBJ databases">
        <title>Tapping the CABI collections for fungal endophytes: first genome assemblies for Collariella, Neodidymelliopsis, Ascochyta clinopodiicola, Didymella pomorum, Didymosphaeria variabile, Neocosmospora piperis and Neocucurbitaria cava.</title>
        <authorList>
            <person name="Hill R."/>
        </authorList>
    </citation>
    <scope>NUCLEOTIDE SEQUENCE</scope>
    <source>
        <strain evidence="8">IMI 355082</strain>
    </source>
</reference>
<comment type="cofactor">
    <cofactor evidence="1 5">
        <name>heme</name>
        <dbReference type="ChEBI" id="CHEBI:30413"/>
    </cofactor>
</comment>
<keyword evidence="3 5" id="KW-0479">Metal-binding</keyword>
<dbReference type="PRINTS" id="PR00385">
    <property type="entry name" value="P450"/>
</dbReference>
<dbReference type="InterPro" id="IPR036396">
    <property type="entry name" value="Cyt_P450_sf"/>
</dbReference>
<evidence type="ECO:0000256" key="4">
    <source>
        <dbReference type="ARBA" id="ARBA00023004"/>
    </source>
</evidence>
<evidence type="ECO:0000256" key="2">
    <source>
        <dbReference type="ARBA" id="ARBA00022617"/>
    </source>
</evidence>
<dbReference type="Proteomes" id="UP001140453">
    <property type="component" value="Unassembled WGS sequence"/>
</dbReference>
<dbReference type="GO" id="GO:0004497">
    <property type="term" value="F:monooxygenase activity"/>
    <property type="evidence" value="ECO:0007669"/>
    <property type="project" value="UniProtKB-KW"/>
</dbReference>
<dbReference type="Pfam" id="PF00067">
    <property type="entry name" value="p450"/>
    <property type="match status" value="1"/>
</dbReference>
<dbReference type="EMBL" id="JAPEVB010000004">
    <property type="protein sequence ID" value="KAJ4389959.1"/>
    <property type="molecule type" value="Genomic_DNA"/>
</dbReference>
<evidence type="ECO:0000313" key="8">
    <source>
        <dbReference type="EMBL" id="KAJ4389959.1"/>
    </source>
</evidence>
<dbReference type="OrthoDB" id="3934656at2759"/>
<evidence type="ECO:0000256" key="1">
    <source>
        <dbReference type="ARBA" id="ARBA00001971"/>
    </source>
</evidence>
<keyword evidence="2 5" id="KW-0349">Heme</keyword>
<dbReference type="InterPro" id="IPR017972">
    <property type="entry name" value="Cyt_P450_CS"/>
</dbReference>
<keyword evidence="9" id="KW-1185">Reference proteome</keyword>
<dbReference type="GO" id="GO:0005506">
    <property type="term" value="F:iron ion binding"/>
    <property type="evidence" value="ECO:0007669"/>
    <property type="project" value="InterPro"/>
</dbReference>
<feature type="transmembrane region" description="Helical" evidence="7">
    <location>
        <begin position="12"/>
        <end position="29"/>
    </location>
</feature>
<comment type="similarity">
    <text evidence="6">Belongs to the cytochrome P450 family.</text>
</comment>
<keyword evidence="7" id="KW-0472">Membrane</keyword>
<keyword evidence="7" id="KW-0812">Transmembrane</keyword>
<gene>
    <name evidence="8" type="ORF">N0V93_007432</name>
</gene>
<dbReference type="CDD" id="cd11060">
    <property type="entry name" value="CYP57A1-like"/>
    <property type="match status" value="1"/>
</dbReference>
<evidence type="ECO:0000313" key="9">
    <source>
        <dbReference type="Proteomes" id="UP001140453"/>
    </source>
</evidence>
<dbReference type="InterPro" id="IPR001128">
    <property type="entry name" value="Cyt_P450"/>
</dbReference>
<dbReference type="SUPFAM" id="SSF48264">
    <property type="entry name" value="Cytochrome P450"/>
    <property type="match status" value="1"/>
</dbReference>